<sequence length="260" mass="28269">MAAFGTSNWSSCLYQNLKSSSLVNKIGDASGVVDLAFVTLKSVGINGFGLGKCSWSFIGKDLISEINSADSLEMECSVPYHFSFKSVSTDCETNNTLAFSMVKASPNSTIKGSSQRLSTVLLRVNCSGMYLPTFCRSLAYLETVLAADDFCLNLKFMILTSFNSSQIHCCDCVSTCRKTIGPAFTLQEVQQAPFAFMANQVGVVVGRLDIPVFLMIRNVERNGDLVLGHHRFGLDDSLQLVTGEDLTLEGWNGTAVVWDS</sequence>
<name>A0A9P8Q5M7_WICPI</name>
<dbReference type="EMBL" id="JAEUBG010002448">
    <property type="protein sequence ID" value="KAH3684491.1"/>
    <property type="molecule type" value="Genomic_DNA"/>
</dbReference>
<accession>A0A9P8Q5M7</accession>
<reference evidence="1" key="2">
    <citation type="submission" date="2021-01" db="EMBL/GenBank/DDBJ databases">
        <authorList>
            <person name="Schikora-Tamarit M.A."/>
        </authorList>
    </citation>
    <scope>NUCLEOTIDE SEQUENCE</scope>
    <source>
        <strain evidence="1">CBS2887</strain>
    </source>
</reference>
<organism evidence="1 2">
    <name type="scientific">Wickerhamomyces pijperi</name>
    <name type="common">Yeast</name>
    <name type="synonym">Pichia pijperi</name>
    <dbReference type="NCBI Taxonomy" id="599730"/>
    <lineage>
        <taxon>Eukaryota</taxon>
        <taxon>Fungi</taxon>
        <taxon>Dikarya</taxon>
        <taxon>Ascomycota</taxon>
        <taxon>Saccharomycotina</taxon>
        <taxon>Saccharomycetes</taxon>
        <taxon>Phaffomycetales</taxon>
        <taxon>Wickerhamomycetaceae</taxon>
        <taxon>Wickerhamomyces</taxon>
    </lineage>
</organism>
<gene>
    <name evidence="1" type="ORF">WICPIJ_004541</name>
</gene>
<evidence type="ECO:0000313" key="1">
    <source>
        <dbReference type="EMBL" id="KAH3684491.1"/>
    </source>
</evidence>
<protein>
    <submittedName>
        <fullName evidence="1">Uncharacterized protein</fullName>
    </submittedName>
</protein>
<keyword evidence="2" id="KW-1185">Reference proteome</keyword>
<comment type="caution">
    <text evidence="1">The sequence shown here is derived from an EMBL/GenBank/DDBJ whole genome shotgun (WGS) entry which is preliminary data.</text>
</comment>
<proteinExistence type="predicted"/>
<dbReference type="AlphaFoldDB" id="A0A9P8Q5M7"/>
<dbReference type="Proteomes" id="UP000774326">
    <property type="component" value="Unassembled WGS sequence"/>
</dbReference>
<reference evidence="1" key="1">
    <citation type="journal article" date="2021" name="Open Biol.">
        <title>Shared evolutionary footprints suggest mitochondrial oxidative damage underlies multiple complex I losses in fungi.</title>
        <authorList>
            <person name="Schikora-Tamarit M.A."/>
            <person name="Marcet-Houben M."/>
            <person name="Nosek J."/>
            <person name="Gabaldon T."/>
        </authorList>
    </citation>
    <scope>NUCLEOTIDE SEQUENCE</scope>
    <source>
        <strain evidence="1">CBS2887</strain>
    </source>
</reference>
<evidence type="ECO:0000313" key="2">
    <source>
        <dbReference type="Proteomes" id="UP000774326"/>
    </source>
</evidence>